<name>A0ABT3SDT3_9MYCO</name>
<dbReference type="Proteomes" id="UP001300745">
    <property type="component" value="Unassembled WGS sequence"/>
</dbReference>
<feature type="transmembrane region" description="Helical" evidence="7">
    <location>
        <begin position="30"/>
        <end position="55"/>
    </location>
</feature>
<feature type="transmembrane region" description="Helical" evidence="7">
    <location>
        <begin position="396"/>
        <end position="416"/>
    </location>
</feature>
<feature type="transmembrane region" description="Helical" evidence="7">
    <location>
        <begin position="332"/>
        <end position="354"/>
    </location>
</feature>
<dbReference type="RefSeq" id="WP_265996662.1">
    <property type="nucleotide sequence ID" value="NZ_JAPJDN010000007.1"/>
</dbReference>
<keyword evidence="4 7" id="KW-0812">Transmembrane</keyword>
<dbReference type="Pfam" id="PF05977">
    <property type="entry name" value="MFS_3"/>
    <property type="match status" value="1"/>
</dbReference>
<feature type="transmembrane region" description="Helical" evidence="7">
    <location>
        <begin position="244"/>
        <end position="267"/>
    </location>
</feature>
<accession>A0ABT3SDT3</accession>
<evidence type="ECO:0000313" key="9">
    <source>
        <dbReference type="Proteomes" id="UP001300745"/>
    </source>
</evidence>
<keyword evidence="2" id="KW-0813">Transport</keyword>
<evidence type="ECO:0000256" key="7">
    <source>
        <dbReference type="SAM" id="Phobius"/>
    </source>
</evidence>
<keyword evidence="6 7" id="KW-0472">Membrane</keyword>
<dbReference type="PANTHER" id="PTHR23513:SF11">
    <property type="entry name" value="STAPHYLOFERRIN A TRANSPORTER"/>
    <property type="match status" value="1"/>
</dbReference>
<keyword evidence="5 7" id="KW-1133">Transmembrane helix</keyword>
<feature type="transmembrane region" description="Helical" evidence="7">
    <location>
        <begin position="366"/>
        <end position="384"/>
    </location>
</feature>
<comment type="caution">
    <text evidence="8">The sequence shown here is derived from an EMBL/GenBank/DDBJ whole genome shotgun (WGS) entry which is preliminary data.</text>
</comment>
<evidence type="ECO:0000256" key="4">
    <source>
        <dbReference type="ARBA" id="ARBA00022692"/>
    </source>
</evidence>
<dbReference type="SUPFAM" id="SSF103473">
    <property type="entry name" value="MFS general substrate transporter"/>
    <property type="match status" value="1"/>
</dbReference>
<protein>
    <submittedName>
        <fullName evidence="8">Tetracycline efflux MFS transporter Tet(V)</fullName>
    </submittedName>
</protein>
<organism evidence="8 9">
    <name type="scientific">Mycobacterium pinniadriaticum</name>
    <dbReference type="NCBI Taxonomy" id="2994102"/>
    <lineage>
        <taxon>Bacteria</taxon>
        <taxon>Bacillati</taxon>
        <taxon>Actinomycetota</taxon>
        <taxon>Actinomycetes</taxon>
        <taxon>Mycobacteriales</taxon>
        <taxon>Mycobacteriaceae</taxon>
        <taxon>Mycobacterium</taxon>
    </lineage>
</organism>
<feature type="transmembrane region" description="Helical" evidence="7">
    <location>
        <begin position="306"/>
        <end position="326"/>
    </location>
</feature>
<feature type="transmembrane region" description="Helical" evidence="7">
    <location>
        <begin position="61"/>
        <end position="85"/>
    </location>
</feature>
<dbReference type="PANTHER" id="PTHR23513">
    <property type="entry name" value="INTEGRAL MEMBRANE EFFLUX PROTEIN-RELATED"/>
    <property type="match status" value="1"/>
</dbReference>
<evidence type="ECO:0000256" key="2">
    <source>
        <dbReference type="ARBA" id="ARBA00022448"/>
    </source>
</evidence>
<evidence type="ECO:0000256" key="5">
    <source>
        <dbReference type="ARBA" id="ARBA00022989"/>
    </source>
</evidence>
<gene>
    <name evidence="8" type="primary">tet(V)</name>
    <name evidence="8" type="ORF">ORI27_10205</name>
</gene>
<dbReference type="CDD" id="cd06173">
    <property type="entry name" value="MFS_MefA_like"/>
    <property type="match status" value="1"/>
</dbReference>
<evidence type="ECO:0000256" key="1">
    <source>
        <dbReference type="ARBA" id="ARBA00004651"/>
    </source>
</evidence>
<sequence length="428" mass="45364">MSTNCDTDEPVRTTGRWRVLAPFQFREFRLLITAMSLFLFAEGMWTVVMALQVIALADDPAALSLVAACLAGGMLAFMLVGGIVADRAPQRAIIIAVEVANAAATGAVAILGLAGELQLWHMAVAATVLGIGAAFFFPAYNAYLPRILPAEHLLAANGVEGAVRPTLQQAVGPAVAGVLVGLTFPALGSVTVTVLMVTGLVLLVSMHPGEGKHIVLTVDREKPHVLTDLRDGLRFVVHTPWLRWTLLFASTWVFLALGPIEVLLPFIARERFAHGEQVYGLMLAAFGVGSAVGAMVVSSRPLPRRYLTVMMTMWGVGSLPFVIVGTTSSLPVMLIALFVIGLAEGAGVIWGTLLQRRVPPHMLGRVSSLDFFVSLAFMPVSMAVAGPLSKVVPIEVIFAVTGVAPVLLAAIALVAARMTRDEIAHPLS</sequence>
<evidence type="ECO:0000256" key="6">
    <source>
        <dbReference type="ARBA" id="ARBA00023136"/>
    </source>
</evidence>
<dbReference type="EMBL" id="JAPJDO010000007">
    <property type="protein sequence ID" value="MCX2937075.1"/>
    <property type="molecule type" value="Genomic_DNA"/>
</dbReference>
<feature type="transmembrane region" description="Helical" evidence="7">
    <location>
        <begin position="92"/>
        <end position="113"/>
    </location>
</feature>
<keyword evidence="9" id="KW-1185">Reference proteome</keyword>
<evidence type="ECO:0000313" key="8">
    <source>
        <dbReference type="EMBL" id="MCX2937075.1"/>
    </source>
</evidence>
<feature type="transmembrane region" description="Helical" evidence="7">
    <location>
        <begin position="119"/>
        <end position="140"/>
    </location>
</feature>
<evidence type="ECO:0000256" key="3">
    <source>
        <dbReference type="ARBA" id="ARBA00022475"/>
    </source>
</evidence>
<comment type="subcellular location">
    <subcellularLocation>
        <location evidence="1">Cell membrane</location>
        <topology evidence="1">Multi-pass membrane protein</topology>
    </subcellularLocation>
</comment>
<dbReference type="InterPro" id="IPR010290">
    <property type="entry name" value="TM_effector"/>
</dbReference>
<dbReference type="Gene3D" id="1.20.1250.20">
    <property type="entry name" value="MFS general substrate transporter like domains"/>
    <property type="match status" value="1"/>
</dbReference>
<dbReference type="NCBIfam" id="NF012178">
    <property type="entry name" value="tet_MFS_V"/>
    <property type="match status" value="1"/>
</dbReference>
<feature type="transmembrane region" description="Helical" evidence="7">
    <location>
        <begin position="279"/>
        <end position="299"/>
    </location>
</feature>
<keyword evidence="3" id="KW-1003">Cell membrane</keyword>
<dbReference type="InterPro" id="IPR036259">
    <property type="entry name" value="MFS_trans_sf"/>
</dbReference>
<reference evidence="8 9" key="1">
    <citation type="submission" date="2022-11" db="EMBL/GenBank/DDBJ databases">
        <title>Mycobacterium sp. nov.</title>
        <authorList>
            <person name="Papic B."/>
            <person name="Spicic S."/>
            <person name="Duvnjak S."/>
        </authorList>
    </citation>
    <scope>NUCLEOTIDE SEQUENCE [LARGE SCALE GENOMIC DNA]</scope>
    <source>
        <strain evidence="8 9">CVI_P4</strain>
    </source>
</reference>
<proteinExistence type="predicted"/>